<evidence type="ECO:0008006" key="9">
    <source>
        <dbReference type="Google" id="ProtNLM"/>
    </source>
</evidence>
<name>A0AAV7SYA7_PLEWA</name>
<evidence type="ECO:0000256" key="2">
    <source>
        <dbReference type="ARBA" id="ARBA00009565"/>
    </source>
</evidence>
<reference evidence="7" key="1">
    <citation type="journal article" date="2022" name="bioRxiv">
        <title>Sequencing and chromosome-scale assembly of the giantPleurodeles waltlgenome.</title>
        <authorList>
            <person name="Brown T."/>
            <person name="Elewa A."/>
            <person name="Iarovenko S."/>
            <person name="Subramanian E."/>
            <person name="Araus A.J."/>
            <person name="Petzold A."/>
            <person name="Susuki M."/>
            <person name="Suzuki K.-i.T."/>
            <person name="Hayashi T."/>
            <person name="Toyoda A."/>
            <person name="Oliveira C."/>
            <person name="Osipova E."/>
            <person name="Leigh N.D."/>
            <person name="Simon A."/>
            <person name="Yun M.H."/>
        </authorList>
    </citation>
    <scope>NUCLEOTIDE SEQUENCE</scope>
    <source>
        <strain evidence="7">20211129_DDA</strain>
        <tissue evidence="7">Liver</tissue>
    </source>
</reference>
<comment type="caution">
    <text evidence="7">The sequence shown here is derived from an EMBL/GenBank/DDBJ whole genome shotgun (WGS) entry which is preliminary data.</text>
</comment>
<comment type="similarity">
    <text evidence="2">Belongs to the MS4A family.</text>
</comment>
<protein>
    <recommendedName>
        <fullName evidence="9">Membrane-spanning 4-domains subfamily A member 4A-like</fullName>
    </recommendedName>
</protein>
<evidence type="ECO:0000256" key="1">
    <source>
        <dbReference type="ARBA" id="ARBA00004141"/>
    </source>
</evidence>
<dbReference type="EMBL" id="JANPWB010000007">
    <property type="protein sequence ID" value="KAJ1168930.1"/>
    <property type="molecule type" value="Genomic_DNA"/>
</dbReference>
<dbReference type="AlphaFoldDB" id="A0AAV7SYA7"/>
<sequence length="336" mass="36343">MGMALLWSQGREVSSNQILRIPARPQLCGRTERDSVSGGKKSKHQGDVCRARTQGLACTMATTPAGNGVFVMTQYIPPTNSTTNQQMATVRQPAHLQKVSKGETKSMGVVQIMIGLISVFLGSIISFTNLHGIAVYTGVSFWTAIFFFISGGLSVSAEKKGTRCLVNCGLVMNILSAIVAAIGIIVYACDLATYKNYSDFDDKDCVIRGKKYKECLKFRETLISYRDGILVVLMLLLLLEFCISITASSYGCKTACRSSNHEAAQPSFVVENNGMQDPQVLLTQANGVPVCHGIPMMQDMSKFYGVPPLVPGVTSEIPTAPPPSYFKDVPGDSNEV</sequence>
<dbReference type="PANTHER" id="PTHR23320:SF128">
    <property type="entry name" value="MEMBRANE-SPANNING 4-DOMAINS SUBFAMILY A MEMBER 4A"/>
    <property type="match status" value="1"/>
</dbReference>
<keyword evidence="3 6" id="KW-0812">Transmembrane</keyword>
<accession>A0AAV7SYA7</accession>
<evidence type="ECO:0000256" key="4">
    <source>
        <dbReference type="ARBA" id="ARBA00022989"/>
    </source>
</evidence>
<keyword evidence="4 6" id="KW-1133">Transmembrane helix</keyword>
<evidence type="ECO:0000256" key="3">
    <source>
        <dbReference type="ARBA" id="ARBA00022692"/>
    </source>
</evidence>
<feature type="transmembrane region" description="Helical" evidence="6">
    <location>
        <begin position="228"/>
        <end position="250"/>
    </location>
</feature>
<proteinExistence type="inferred from homology"/>
<organism evidence="7 8">
    <name type="scientific">Pleurodeles waltl</name>
    <name type="common">Iberian ribbed newt</name>
    <dbReference type="NCBI Taxonomy" id="8319"/>
    <lineage>
        <taxon>Eukaryota</taxon>
        <taxon>Metazoa</taxon>
        <taxon>Chordata</taxon>
        <taxon>Craniata</taxon>
        <taxon>Vertebrata</taxon>
        <taxon>Euteleostomi</taxon>
        <taxon>Amphibia</taxon>
        <taxon>Batrachia</taxon>
        <taxon>Caudata</taxon>
        <taxon>Salamandroidea</taxon>
        <taxon>Salamandridae</taxon>
        <taxon>Pleurodelinae</taxon>
        <taxon>Pleurodeles</taxon>
    </lineage>
</organism>
<evidence type="ECO:0000256" key="5">
    <source>
        <dbReference type="ARBA" id="ARBA00023136"/>
    </source>
</evidence>
<evidence type="ECO:0000313" key="8">
    <source>
        <dbReference type="Proteomes" id="UP001066276"/>
    </source>
</evidence>
<feature type="transmembrane region" description="Helical" evidence="6">
    <location>
        <begin position="108"/>
        <end position="127"/>
    </location>
</feature>
<dbReference type="Proteomes" id="UP001066276">
    <property type="component" value="Chromosome 4_1"/>
</dbReference>
<comment type="subcellular location">
    <subcellularLocation>
        <location evidence="1">Membrane</location>
        <topology evidence="1">Multi-pass membrane protein</topology>
    </subcellularLocation>
</comment>
<gene>
    <name evidence="7" type="ORF">NDU88_000842</name>
</gene>
<keyword evidence="5 6" id="KW-0472">Membrane</keyword>
<dbReference type="InterPro" id="IPR007237">
    <property type="entry name" value="CD20-like"/>
</dbReference>
<evidence type="ECO:0000313" key="7">
    <source>
        <dbReference type="EMBL" id="KAJ1168930.1"/>
    </source>
</evidence>
<dbReference type="PANTHER" id="PTHR23320">
    <property type="entry name" value="MEMBRANE-SPANNING 4-DOMAINS SUBFAMILY A MS4A -RELATED"/>
    <property type="match status" value="1"/>
</dbReference>
<feature type="transmembrane region" description="Helical" evidence="6">
    <location>
        <begin position="165"/>
        <end position="188"/>
    </location>
</feature>
<feature type="transmembrane region" description="Helical" evidence="6">
    <location>
        <begin position="133"/>
        <end position="153"/>
    </location>
</feature>
<evidence type="ECO:0000256" key="6">
    <source>
        <dbReference type="SAM" id="Phobius"/>
    </source>
</evidence>
<keyword evidence="8" id="KW-1185">Reference proteome</keyword>
<dbReference type="InterPro" id="IPR030417">
    <property type="entry name" value="MS4A"/>
</dbReference>
<dbReference type="Pfam" id="PF04103">
    <property type="entry name" value="CD20"/>
    <property type="match status" value="1"/>
</dbReference>
<dbReference type="GO" id="GO:0016020">
    <property type="term" value="C:membrane"/>
    <property type="evidence" value="ECO:0007669"/>
    <property type="project" value="UniProtKB-SubCell"/>
</dbReference>